<evidence type="ECO:0000313" key="2">
    <source>
        <dbReference type="EMBL" id="KKB58136.1"/>
    </source>
</evidence>
<dbReference type="Proteomes" id="UP000033047">
    <property type="component" value="Unassembled WGS sequence"/>
</dbReference>
<dbReference type="PATRIC" id="fig|927665.4.peg.978"/>
<name>A0A0F5JK00_9BACT</name>
<comment type="caution">
    <text evidence="2">The sequence shown here is derived from an EMBL/GenBank/DDBJ whole genome shotgun (WGS) entry which is preliminary data.</text>
</comment>
<evidence type="ECO:0000313" key="3">
    <source>
        <dbReference type="Proteomes" id="UP000033047"/>
    </source>
</evidence>
<accession>A0A0F5JK00</accession>
<feature type="signal peptide" evidence="1">
    <location>
        <begin position="1"/>
        <end position="20"/>
    </location>
</feature>
<reference evidence="2 3" key="1">
    <citation type="submission" date="2013-04" db="EMBL/GenBank/DDBJ databases">
        <title>The Genome Sequence of Parabacteroides goldsteinii DSM 19448.</title>
        <authorList>
            <consortium name="The Broad Institute Genomics Platform"/>
            <person name="Earl A."/>
            <person name="Ward D."/>
            <person name="Feldgarden M."/>
            <person name="Gevers D."/>
            <person name="Martens E."/>
            <person name="Sakamoto M."/>
            <person name="Benno Y."/>
            <person name="Song Y."/>
            <person name="Liu C."/>
            <person name="Lee J."/>
            <person name="Bolanos M."/>
            <person name="Vaisanen M.L."/>
            <person name="Finegold S.M."/>
            <person name="Walker B."/>
            <person name="Young S."/>
            <person name="Zeng Q."/>
            <person name="Gargeya S."/>
            <person name="Fitzgerald M."/>
            <person name="Haas B."/>
            <person name="Abouelleil A."/>
            <person name="Allen A.W."/>
            <person name="Alvarado L."/>
            <person name="Arachchi H.M."/>
            <person name="Berlin A.M."/>
            <person name="Chapman S.B."/>
            <person name="Gainer-Dewar J."/>
            <person name="Goldberg J."/>
            <person name="Griggs A."/>
            <person name="Gujja S."/>
            <person name="Hansen M."/>
            <person name="Howarth C."/>
            <person name="Imamovic A."/>
            <person name="Ireland A."/>
            <person name="Larimer J."/>
            <person name="McCowan C."/>
            <person name="Murphy C."/>
            <person name="Pearson M."/>
            <person name="Poon T.W."/>
            <person name="Priest M."/>
            <person name="Roberts A."/>
            <person name="Saif S."/>
            <person name="Shea T."/>
            <person name="Sisk P."/>
            <person name="Sykes S."/>
            <person name="Wortman J."/>
            <person name="Nusbaum C."/>
            <person name="Birren B."/>
        </authorList>
    </citation>
    <scope>NUCLEOTIDE SEQUENCE [LARGE SCALE GENOMIC DNA]</scope>
    <source>
        <strain evidence="2 3">DSM 19448</strain>
    </source>
</reference>
<dbReference type="HOGENOM" id="CLU_516447_0_0_10"/>
<evidence type="ECO:0000256" key="1">
    <source>
        <dbReference type="SAM" id="SignalP"/>
    </source>
</evidence>
<organism evidence="2 3">
    <name type="scientific">Parabacteroides goldsteinii DSM 19448 = WAL 12034</name>
    <dbReference type="NCBI Taxonomy" id="927665"/>
    <lineage>
        <taxon>Bacteria</taxon>
        <taxon>Pseudomonadati</taxon>
        <taxon>Bacteroidota</taxon>
        <taxon>Bacteroidia</taxon>
        <taxon>Bacteroidales</taxon>
        <taxon>Tannerellaceae</taxon>
        <taxon>Parabacteroides</taxon>
    </lineage>
</organism>
<dbReference type="SUPFAM" id="SSF50998">
    <property type="entry name" value="Quinoprotein alcohol dehydrogenase-like"/>
    <property type="match status" value="1"/>
</dbReference>
<protein>
    <recommendedName>
        <fullName evidence="4">PQQ-binding-like beta-propeller repeat protein</fullName>
    </recommendedName>
</protein>
<dbReference type="AlphaFoldDB" id="A0A0F5JK00"/>
<evidence type="ECO:0008006" key="4">
    <source>
        <dbReference type="Google" id="ProtNLM"/>
    </source>
</evidence>
<dbReference type="EMBL" id="AQHV01000006">
    <property type="protein sequence ID" value="KKB58136.1"/>
    <property type="molecule type" value="Genomic_DNA"/>
</dbReference>
<dbReference type="RefSeq" id="WP_046145427.1">
    <property type="nucleotide sequence ID" value="NZ_KQ033912.1"/>
</dbReference>
<dbReference type="InterPro" id="IPR011047">
    <property type="entry name" value="Quinoprotein_ADH-like_sf"/>
</dbReference>
<dbReference type="STRING" id="927665.HMPREF1535_00954"/>
<gene>
    <name evidence="2" type="ORF">HMPREF1535_00954</name>
</gene>
<sequence length="534" mass="61268">MKRMLYLFVCLLILALPISAQNQVVVGLTTEGKELKARSFEFDGRIRDYKMDTTGTFFMVKIGYLTKNEQSYKNKGELVVIDFPAGKELWKRKMNYMTDQFALLPEGVLFNSKGVKSSLLDLQTGGSKWNKKILPYILDREDNKLWAYKNGASKKLECYEMNSGELLWTREVPHTYGWNYHGLVDDSTRLIVSDGMHLVNINNGSGESYPMITGTTNYTGAVALGALGVLTGVLTGFSAVPIGAGVNAVVELTSNVLRDDTLFYFANRTQLLCLDNQLKMKWGYPLPEDLTSHSQLFDYGERLYMINYGSGYRTNLRDLPSVYEKKMMEVNIGRPFIACFDKNTGKNIYLNQLTKKKDRIEDACLKGERNTLYLLFDDGISFCQLSDSSEIEVSSWDEKNNGKLQGFVYNSFYMENADSISFNRITPSDSASCFVYNDRYEILEIDEQMEVIRTYQPESLFFSDLNWDGYSIISRGRAQYLIDFNRKKIAELYIPFDLFVIKDRVFTLNEERTKLLEISLKELFPERIIEDPVI</sequence>
<dbReference type="GeneID" id="69982196"/>
<dbReference type="Gene3D" id="2.130.10.10">
    <property type="entry name" value="YVTN repeat-like/Quinoprotein amine dehydrogenase"/>
    <property type="match status" value="1"/>
</dbReference>
<proteinExistence type="predicted"/>
<feature type="chain" id="PRO_5002489552" description="PQQ-binding-like beta-propeller repeat protein" evidence="1">
    <location>
        <begin position="21"/>
        <end position="534"/>
    </location>
</feature>
<keyword evidence="1" id="KW-0732">Signal</keyword>
<dbReference type="InterPro" id="IPR015943">
    <property type="entry name" value="WD40/YVTN_repeat-like_dom_sf"/>
</dbReference>